<dbReference type="Proteomes" id="UP000805193">
    <property type="component" value="Unassembled WGS sequence"/>
</dbReference>
<organism evidence="1 2">
    <name type="scientific">Ixodes persulcatus</name>
    <name type="common">Taiga tick</name>
    <dbReference type="NCBI Taxonomy" id="34615"/>
    <lineage>
        <taxon>Eukaryota</taxon>
        <taxon>Metazoa</taxon>
        <taxon>Ecdysozoa</taxon>
        <taxon>Arthropoda</taxon>
        <taxon>Chelicerata</taxon>
        <taxon>Arachnida</taxon>
        <taxon>Acari</taxon>
        <taxon>Parasitiformes</taxon>
        <taxon>Ixodida</taxon>
        <taxon>Ixodoidea</taxon>
        <taxon>Ixodidae</taxon>
        <taxon>Ixodinae</taxon>
        <taxon>Ixodes</taxon>
    </lineage>
</organism>
<keyword evidence="2" id="KW-1185">Reference proteome</keyword>
<protein>
    <submittedName>
        <fullName evidence="1">Uncharacterized protein</fullName>
    </submittedName>
</protein>
<dbReference type="EMBL" id="JABSTQ010007852">
    <property type="protein sequence ID" value="KAG0435166.1"/>
    <property type="molecule type" value="Genomic_DNA"/>
</dbReference>
<accession>A0AC60QK80</accession>
<sequence length="115" mass="12284">MECVSISKVRASVSKEELSWCPHVDASHPGRPPEEPRPGRSRPRPPWSRHMALSLGRNSGCPPSSLSLKKGRELPEHRVGALSPWPPHPLNERGRFPGLSVPAGCLGCGCGAGPA</sequence>
<proteinExistence type="predicted"/>
<reference evidence="1 2" key="1">
    <citation type="journal article" date="2020" name="Cell">
        <title>Large-Scale Comparative Analyses of Tick Genomes Elucidate Their Genetic Diversity and Vector Capacities.</title>
        <authorList>
            <consortium name="Tick Genome and Microbiome Consortium (TIGMIC)"/>
            <person name="Jia N."/>
            <person name="Wang J."/>
            <person name="Shi W."/>
            <person name="Du L."/>
            <person name="Sun Y."/>
            <person name="Zhan W."/>
            <person name="Jiang J.F."/>
            <person name="Wang Q."/>
            <person name="Zhang B."/>
            <person name="Ji P."/>
            <person name="Bell-Sakyi L."/>
            <person name="Cui X.M."/>
            <person name="Yuan T.T."/>
            <person name="Jiang B.G."/>
            <person name="Yang W.F."/>
            <person name="Lam T.T."/>
            <person name="Chang Q.C."/>
            <person name="Ding S.J."/>
            <person name="Wang X.J."/>
            <person name="Zhu J.G."/>
            <person name="Ruan X.D."/>
            <person name="Zhao L."/>
            <person name="Wei J.T."/>
            <person name="Ye R.Z."/>
            <person name="Que T.C."/>
            <person name="Du C.H."/>
            <person name="Zhou Y.H."/>
            <person name="Cheng J.X."/>
            <person name="Dai P.F."/>
            <person name="Guo W.B."/>
            <person name="Han X.H."/>
            <person name="Huang E.J."/>
            <person name="Li L.F."/>
            <person name="Wei W."/>
            <person name="Gao Y.C."/>
            <person name="Liu J.Z."/>
            <person name="Shao H.Z."/>
            <person name="Wang X."/>
            <person name="Wang C.C."/>
            <person name="Yang T.C."/>
            <person name="Huo Q.B."/>
            <person name="Li W."/>
            <person name="Chen H.Y."/>
            <person name="Chen S.E."/>
            <person name="Zhou L.G."/>
            <person name="Ni X.B."/>
            <person name="Tian J.H."/>
            <person name="Sheng Y."/>
            <person name="Liu T."/>
            <person name="Pan Y.S."/>
            <person name="Xia L.Y."/>
            <person name="Li J."/>
            <person name="Zhao F."/>
            <person name="Cao W.C."/>
        </authorList>
    </citation>
    <scope>NUCLEOTIDE SEQUENCE [LARGE SCALE GENOMIC DNA]</scope>
    <source>
        <strain evidence="1">Iper-2018</strain>
    </source>
</reference>
<name>A0AC60QK80_IXOPE</name>
<gene>
    <name evidence="1" type="ORF">HPB47_018649</name>
</gene>
<comment type="caution">
    <text evidence="1">The sequence shown here is derived from an EMBL/GenBank/DDBJ whole genome shotgun (WGS) entry which is preliminary data.</text>
</comment>
<evidence type="ECO:0000313" key="2">
    <source>
        <dbReference type="Proteomes" id="UP000805193"/>
    </source>
</evidence>
<evidence type="ECO:0000313" key="1">
    <source>
        <dbReference type="EMBL" id="KAG0435166.1"/>
    </source>
</evidence>